<dbReference type="OrthoDB" id="269227at2759"/>
<keyword evidence="9" id="KW-1185">Reference proteome</keyword>
<dbReference type="GO" id="GO:0016614">
    <property type="term" value="F:oxidoreductase activity, acting on CH-OH group of donors"/>
    <property type="evidence" value="ECO:0007669"/>
    <property type="project" value="InterPro"/>
</dbReference>
<keyword evidence="4" id="KW-0285">Flavoprotein</keyword>
<dbReference type="Proteomes" id="UP000241818">
    <property type="component" value="Unassembled WGS sequence"/>
</dbReference>
<dbReference type="SUPFAM" id="SSF54373">
    <property type="entry name" value="FAD-linked reductases, C-terminal domain"/>
    <property type="match status" value="1"/>
</dbReference>
<dbReference type="InterPro" id="IPR000172">
    <property type="entry name" value="GMC_OxRdtase_N"/>
</dbReference>
<feature type="binding site" evidence="3">
    <location>
        <position position="121"/>
    </location>
    <ligand>
        <name>FAD</name>
        <dbReference type="ChEBI" id="CHEBI:57692"/>
    </ligand>
</feature>
<sequence length="628" mass="68067">MARLSQCAGSALFTTHLLILLSICQSIIAAEFQGKWANKTYDFIVVGGGTAGLAVATRISQGLPESSILVLEAGPDAVDESRINIPGLKGSTIGTQYDWNFTTVPQPHAGGRRLGQARGKVLGGSSAMNLMTWDRASAHEYDVWEELGNEGWNWRTMIRNMLKVESFVPSDRYGKAGVGEGGPIQTLINRYVPPQQDYFIPTLENLGSKANLESLDGNPLGVMFQPSNIRNSDYKRSYSAHNPGYASLGGSNLQIQTNTRVRKINLDQRRGRLVATGVTLEDNSTIHAEKEVILSAGSFQSPGLLELSGIGDKSILSAAGIPCLLNLPGVGEHLQDHVRIENSYQLLPNYTSFDALRYNTTFAAQQLALYNASMISAYDYTGSGYAFVNWKQALGNDSALLSLARQAAHNPLTSSPFERTRAKILLDYLHDESKHVPQVEVIFSDGYTGVKGYPPVSSPLYGASFFTLIASIQHPFSLGSVHITSPSLTTPPSINPNYLAQEYDIQATIAAAQYLRQIANTAPLRAIWSSEYEPGLAVVGSTGPDADSQWRTYVTNNSLTIYHPVGTCAMLPRSQNGVVDADLMVHGTRNLRVVDASVIPVLLSAHIQTAVYGIAEMAAERIIESWAG</sequence>
<dbReference type="Pfam" id="PF05199">
    <property type="entry name" value="GMC_oxred_C"/>
    <property type="match status" value="1"/>
</dbReference>
<evidence type="ECO:0000313" key="9">
    <source>
        <dbReference type="Proteomes" id="UP000241818"/>
    </source>
</evidence>
<dbReference type="InParanoid" id="A0A2T3AXS1"/>
<comment type="similarity">
    <text evidence="1 4">Belongs to the GMC oxidoreductase family.</text>
</comment>
<keyword evidence="3 4" id="KW-0274">FAD</keyword>
<proteinExistence type="inferred from homology"/>
<organism evidence="8 9">
    <name type="scientific">Amorphotheca resinae ATCC 22711</name>
    <dbReference type="NCBI Taxonomy" id="857342"/>
    <lineage>
        <taxon>Eukaryota</taxon>
        <taxon>Fungi</taxon>
        <taxon>Dikarya</taxon>
        <taxon>Ascomycota</taxon>
        <taxon>Pezizomycotina</taxon>
        <taxon>Leotiomycetes</taxon>
        <taxon>Helotiales</taxon>
        <taxon>Amorphothecaceae</taxon>
        <taxon>Amorphotheca</taxon>
    </lineage>
</organism>
<dbReference type="PROSITE" id="PS00623">
    <property type="entry name" value="GMC_OXRED_1"/>
    <property type="match status" value="1"/>
</dbReference>
<evidence type="ECO:0000256" key="1">
    <source>
        <dbReference type="ARBA" id="ARBA00010790"/>
    </source>
</evidence>
<name>A0A2T3AXS1_AMORE</name>
<evidence type="ECO:0000256" key="5">
    <source>
        <dbReference type="SAM" id="SignalP"/>
    </source>
</evidence>
<dbReference type="SUPFAM" id="SSF51905">
    <property type="entry name" value="FAD/NAD(P)-binding domain"/>
    <property type="match status" value="1"/>
</dbReference>
<feature type="binding site" evidence="3">
    <location>
        <position position="261"/>
    </location>
    <ligand>
        <name>FAD</name>
        <dbReference type="ChEBI" id="CHEBI:57692"/>
    </ligand>
</feature>
<dbReference type="PANTHER" id="PTHR11552">
    <property type="entry name" value="GLUCOSE-METHANOL-CHOLINE GMC OXIDOREDUCTASE"/>
    <property type="match status" value="1"/>
</dbReference>
<dbReference type="PIRSF" id="PIRSF000137">
    <property type="entry name" value="Alcohol_oxidase"/>
    <property type="match status" value="1"/>
</dbReference>
<dbReference type="InterPro" id="IPR012132">
    <property type="entry name" value="GMC_OxRdtase"/>
</dbReference>
<dbReference type="EMBL" id="KZ679013">
    <property type="protein sequence ID" value="PSS14841.1"/>
    <property type="molecule type" value="Genomic_DNA"/>
</dbReference>
<dbReference type="InterPro" id="IPR036188">
    <property type="entry name" value="FAD/NAD-bd_sf"/>
</dbReference>
<evidence type="ECO:0000313" key="8">
    <source>
        <dbReference type="EMBL" id="PSS14841.1"/>
    </source>
</evidence>
<dbReference type="GO" id="GO:0050660">
    <property type="term" value="F:flavin adenine dinucleotide binding"/>
    <property type="evidence" value="ECO:0007669"/>
    <property type="project" value="InterPro"/>
</dbReference>
<dbReference type="InterPro" id="IPR007867">
    <property type="entry name" value="GMC_OxRtase_C"/>
</dbReference>
<dbReference type="Pfam" id="PF00732">
    <property type="entry name" value="GMC_oxred_N"/>
    <property type="match status" value="1"/>
</dbReference>
<feature type="active site" description="Proton acceptor" evidence="2">
    <location>
        <position position="606"/>
    </location>
</feature>
<evidence type="ECO:0000259" key="7">
    <source>
        <dbReference type="PROSITE" id="PS00624"/>
    </source>
</evidence>
<keyword evidence="5" id="KW-0732">Signal</keyword>
<evidence type="ECO:0000256" key="4">
    <source>
        <dbReference type="RuleBase" id="RU003968"/>
    </source>
</evidence>
<reference evidence="8 9" key="1">
    <citation type="journal article" date="2018" name="New Phytol.">
        <title>Comparative genomics and transcriptomics depict ericoid mycorrhizal fungi as versatile saprotrophs and plant mutualists.</title>
        <authorList>
            <person name="Martino E."/>
            <person name="Morin E."/>
            <person name="Grelet G.A."/>
            <person name="Kuo A."/>
            <person name="Kohler A."/>
            <person name="Daghino S."/>
            <person name="Barry K.W."/>
            <person name="Cichocki N."/>
            <person name="Clum A."/>
            <person name="Dockter R.B."/>
            <person name="Hainaut M."/>
            <person name="Kuo R.C."/>
            <person name="LaButti K."/>
            <person name="Lindahl B.D."/>
            <person name="Lindquist E.A."/>
            <person name="Lipzen A."/>
            <person name="Khouja H.R."/>
            <person name="Magnuson J."/>
            <person name="Murat C."/>
            <person name="Ohm R.A."/>
            <person name="Singer S.W."/>
            <person name="Spatafora J.W."/>
            <person name="Wang M."/>
            <person name="Veneault-Fourrey C."/>
            <person name="Henrissat B."/>
            <person name="Grigoriev I.V."/>
            <person name="Martin F.M."/>
            <person name="Perotto S."/>
        </authorList>
    </citation>
    <scope>NUCLEOTIDE SEQUENCE [LARGE SCALE GENOMIC DNA]</scope>
    <source>
        <strain evidence="8 9">ATCC 22711</strain>
    </source>
</reference>
<comment type="cofactor">
    <cofactor evidence="3">
        <name>FAD</name>
        <dbReference type="ChEBI" id="CHEBI:57692"/>
    </cofactor>
</comment>
<dbReference type="PROSITE" id="PS00624">
    <property type="entry name" value="GMC_OXRED_2"/>
    <property type="match status" value="1"/>
</dbReference>
<feature type="chain" id="PRO_5015662236" description="Glucose-methanol-choline oxidoreductase N-terminal domain-containing protein" evidence="5">
    <location>
        <begin position="30"/>
        <end position="628"/>
    </location>
</feature>
<feature type="domain" description="Glucose-methanol-choline oxidoreductase N-terminal" evidence="7">
    <location>
        <begin position="297"/>
        <end position="311"/>
    </location>
</feature>
<dbReference type="GeneID" id="36574875"/>
<gene>
    <name evidence="8" type="ORF">M430DRAFT_35707</name>
</gene>
<evidence type="ECO:0000256" key="2">
    <source>
        <dbReference type="PIRSR" id="PIRSR000137-1"/>
    </source>
</evidence>
<dbReference type="STRING" id="857342.A0A2T3AXS1"/>
<dbReference type="Gene3D" id="3.30.560.10">
    <property type="entry name" value="Glucose Oxidase, domain 3"/>
    <property type="match status" value="1"/>
</dbReference>
<accession>A0A2T3AXS1</accession>
<feature type="domain" description="Glucose-methanol-choline oxidoreductase N-terminal" evidence="6">
    <location>
        <begin position="119"/>
        <end position="142"/>
    </location>
</feature>
<feature type="signal peptide" evidence="5">
    <location>
        <begin position="1"/>
        <end position="29"/>
    </location>
</feature>
<dbReference type="RefSeq" id="XP_024719440.1">
    <property type="nucleotide sequence ID" value="XM_024866794.1"/>
</dbReference>
<evidence type="ECO:0000256" key="3">
    <source>
        <dbReference type="PIRSR" id="PIRSR000137-2"/>
    </source>
</evidence>
<dbReference type="PANTHER" id="PTHR11552:SF115">
    <property type="entry name" value="DEHYDROGENASE XPTC-RELATED"/>
    <property type="match status" value="1"/>
</dbReference>
<dbReference type="GO" id="GO:0044550">
    <property type="term" value="P:secondary metabolite biosynthetic process"/>
    <property type="evidence" value="ECO:0007669"/>
    <property type="project" value="TreeGrafter"/>
</dbReference>
<evidence type="ECO:0000259" key="6">
    <source>
        <dbReference type="PROSITE" id="PS00623"/>
    </source>
</evidence>
<protein>
    <recommendedName>
        <fullName evidence="6 7">Glucose-methanol-choline oxidoreductase N-terminal domain-containing protein</fullName>
    </recommendedName>
</protein>
<feature type="active site" description="Proton donor" evidence="2">
    <location>
        <position position="563"/>
    </location>
</feature>
<dbReference type="AlphaFoldDB" id="A0A2T3AXS1"/>
<dbReference type="Gene3D" id="3.50.50.60">
    <property type="entry name" value="FAD/NAD(P)-binding domain"/>
    <property type="match status" value="1"/>
</dbReference>